<feature type="domain" description="OTU" evidence="3">
    <location>
        <begin position="231"/>
        <end position="444"/>
    </location>
</feature>
<dbReference type="PROSITE" id="PS50802">
    <property type="entry name" value="OTU"/>
    <property type="match status" value="1"/>
</dbReference>
<feature type="compositionally biased region" description="Acidic residues" evidence="2">
    <location>
        <begin position="143"/>
        <end position="158"/>
    </location>
</feature>
<evidence type="ECO:0000259" key="3">
    <source>
        <dbReference type="PROSITE" id="PS50802"/>
    </source>
</evidence>
<reference evidence="4" key="1">
    <citation type="journal article" date="2020" name="Nature">
        <title>Giant virus diversity and host interactions through global metagenomics.</title>
        <authorList>
            <person name="Schulz F."/>
            <person name="Roux S."/>
            <person name="Paez-Espino D."/>
            <person name="Jungbluth S."/>
            <person name="Walsh D.A."/>
            <person name="Denef V.J."/>
            <person name="McMahon K.D."/>
            <person name="Konstantinidis K.T."/>
            <person name="Eloe-Fadrosh E.A."/>
            <person name="Kyrpides N.C."/>
            <person name="Woyke T."/>
        </authorList>
    </citation>
    <scope>NUCLEOTIDE SEQUENCE</scope>
    <source>
        <strain evidence="4">GVMAG-M-3300023179-59</strain>
    </source>
</reference>
<dbReference type="AlphaFoldDB" id="A0A6C0H1W2"/>
<organism evidence="4">
    <name type="scientific">viral metagenome</name>
    <dbReference type="NCBI Taxonomy" id="1070528"/>
    <lineage>
        <taxon>unclassified sequences</taxon>
        <taxon>metagenomes</taxon>
        <taxon>organismal metagenomes</taxon>
    </lineage>
</organism>
<feature type="region of interest" description="Disordered" evidence="2">
    <location>
        <begin position="129"/>
        <end position="161"/>
    </location>
</feature>
<dbReference type="InterPro" id="IPR003323">
    <property type="entry name" value="OTU_dom"/>
</dbReference>
<dbReference type="Gene3D" id="3.90.70.80">
    <property type="match status" value="1"/>
</dbReference>
<feature type="coiled-coil region" evidence="1">
    <location>
        <begin position="290"/>
        <end position="328"/>
    </location>
</feature>
<dbReference type="InterPro" id="IPR012816">
    <property type="entry name" value="NADAR"/>
</dbReference>
<sequence>MVKSKLVPDKISYKENKNLDDNDLGHASSVYEYNLFGKDVEIVLGKQNTSFSRHDIVYYPVYLVVNDELKEKIGVLEASTKDIISWIDDTGDITIHPENMIIYATQEHLAKILSETKPTTDAVRDEIDEIEKNKPAKSSDNGADGDDSSEDELFEPSDDITSLHIPQNKISTSFKTASAKTDDGIFKINSNTKIPESLPEETKADAETNKIDYRESKDIPWIQKFMKNNKYDIIDNEGGGDCFFAVIRDAFKQIGKDTTVEKLRSLIAKETTDAQFTEHRKLYTGFLSEYKNKEGEIKDIKHKISILKKRADENAKNKVEQKMILEEANALVKKHAELVIEKDDAKELLDEFKYMESVDTLDKFRDFIMTSKYWADDGSISTLERLLNIKVIIFSEEAYDNGDLDTVLNCGQLQEHDVENQGRSPDFYIMTSYTGNHYKLISYKEKNIFAFKEIPYDVKALVINKCLEKNAGPYYIIEDFRKLKTHLGLDPNEGEPNEEEDEYLTRDLYDKDIVFVFHSTSNGKPKAGLGSGETIPENNRIDFPTLNKTKDWRRKLDDSWMVPITMDGHRWNSVEHYYLGSQYKKGFPDFYLKFSVESGSDISKDITIAKAACSKSGKMAIKGAEVSLREKNVKPDADFYEMGKSPRNKIERENALRAKFTQNLDLKNILLGTKMAKLVHFLRGKEPETDELLMQIRKEIATTGGTN</sequence>
<name>A0A6C0H1W2_9ZZZZ</name>
<proteinExistence type="predicted"/>
<dbReference type="InterPro" id="IPR037238">
    <property type="entry name" value="YbiA-like_sf"/>
</dbReference>
<protein>
    <recommendedName>
        <fullName evidence="3">OTU domain-containing protein</fullName>
    </recommendedName>
</protein>
<evidence type="ECO:0000256" key="2">
    <source>
        <dbReference type="SAM" id="MobiDB-lite"/>
    </source>
</evidence>
<accession>A0A6C0H1W2</accession>
<dbReference type="CDD" id="cd15457">
    <property type="entry name" value="NADAR"/>
    <property type="match status" value="1"/>
</dbReference>
<dbReference type="Gene3D" id="1.10.357.40">
    <property type="entry name" value="YbiA-like"/>
    <property type="match status" value="1"/>
</dbReference>
<keyword evidence="1" id="KW-0175">Coiled coil</keyword>
<evidence type="ECO:0000256" key="1">
    <source>
        <dbReference type="SAM" id="Coils"/>
    </source>
</evidence>
<evidence type="ECO:0000313" key="4">
    <source>
        <dbReference type="EMBL" id="QHT74407.1"/>
    </source>
</evidence>
<dbReference type="SUPFAM" id="SSF143990">
    <property type="entry name" value="YbiA-like"/>
    <property type="match status" value="1"/>
</dbReference>
<dbReference type="EMBL" id="MN739849">
    <property type="protein sequence ID" value="QHT74407.1"/>
    <property type="molecule type" value="Genomic_DNA"/>
</dbReference>